<keyword evidence="1" id="KW-0812">Transmembrane</keyword>
<proteinExistence type="predicted"/>
<comment type="caution">
    <text evidence="2">The sequence shown here is derived from an EMBL/GenBank/DDBJ whole genome shotgun (WGS) entry which is preliminary data.</text>
</comment>
<reference evidence="2 3" key="1">
    <citation type="submission" date="2018-08" db="EMBL/GenBank/DDBJ databases">
        <title>A genome reference for cultivated species of the human gut microbiota.</title>
        <authorList>
            <person name="Zou Y."/>
            <person name="Xue W."/>
            <person name="Luo G."/>
        </authorList>
    </citation>
    <scope>NUCLEOTIDE SEQUENCE [LARGE SCALE GENOMIC DNA]</scope>
    <source>
        <strain evidence="2 3">OM08-13BH</strain>
    </source>
</reference>
<dbReference type="AlphaFoldDB" id="A0A3E4WIX6"/>
<accession>A0A3E4WIX6</accession>
<organism evidence="2 3">
    <name type="scientific">Phocaeicola vulgatus</name>
    <name type="common">Bacteroides vulgatus</name>
    <dbReference type="NCBI Taxonomy" id="821"/>
    <lineage>
        <taxon>Bacteria</taxon>
        <taxon>Pseudomonadati</taxon>
        <taxon>Bacteroidota</taxon>
        <taxon>Bacteroidia</taxon>
        <taxon>Bacteroidales</taxon>
        <taxon>Bacteroidaceae</taxon>
        <taxon>Phocaeicola</taxon>
    </lineage>
</organism>
<protein>
    <submittedName>
        <fullName evidence="2">Uncharacterized protein</fullName>
    </submittedName>
</protein>
<evidence type="ECO:0000313" key="3">
    <source>
        <dbReference type="Proteomes" id="UP000261003"/>
    </source>
</evidence>
<gene>
    <name evidence="2" type="ORF">DXC16_15080</name>
</gene>
<dbReference type="Proteomes" id="UP000261003">
    <property type="component" value="Unassembled WGS sequence"/>
</dbReference>
<feature type="transmembrane region" description="Helical" evidence="1">
    <location>
        <begin position="20"/>
        <end position="42"/>
    </location>
</feature>
<name>A0A3E4WIX6_PHOVU</name>
<dbReference type="EMBL" id="QSTG01000027">
    <property type="protein sequence ID" value="RGM42159.1"/>
    <property type="molecule type" value="Genomic_DNA"/>
</dbReference>
<evidence type="ECO:0000313" key="2">
    <source>
        <dbReference type="EMBL" id="RGM42159.1"/>
    </source>
</evidence>
<sequence length="69" mass="8204">MAGFCYLCSVSPPLSVFLRFFVTILLPTVSNRWASLLIIRLIHSMIYNLWQNIINSYQLWKKRKNEIKN</sequence>
<keyword evidence="1" id="KW-0472">Membrane</keyword>
<evidence type="ECO:0000256" key="1">
    <source>
        <dbReference type="SAM" id="Phobius"/>
    </source>
</evidence>
<keyword evidence="1" id="KW-1133">Transmembrane helix</keyword>